<dbReference type="InterPro" id="IPR000086">
    <property type="entry name" value="NUDIX_hydrolase_dom"/>
</dbReference>
<dbReference type="InterPro" id="IPR015797">
    <property type="entry name" value="NUDIX_hydrolase-like_dom_sf"/>
</dbReference>
<accession>A0A1F6VFP7</accession>
<organism evidence="2 3">
    <name type="scientific">Candidatus Nomurabacteria bacterium RIFCSPHIGHO2_01_FULL_42_15</name>
    <dbReference type="NCBI Taxonomy" id="1801742"/>
    <lineage>
        <taxon>Bacteria</taxon>
        <taxon>Candidatus Nomuraibacteriota</taxon>
    </lineage>
</organism>
<feature type="domain" description="Nudix hydrolase" evidence="1">
    <location>
        <begin position="33"/>
        <end position="182"/>
    </location>
</feature>
<protein>
    <recommendedName>
        <fullName evidence="1">Nudix hydrolase domain-containing protein</fullName>
    </recommendedName>
</protein>
<proteinExistence type="predicted"/>
<evidence type="ECO:0000259" key="1">
    <source>
        <dbReference type="PROSITE" id="PS51462"/>
    </source>
</evidence>
<dbReference type="PROSITE" id="PS51462">
    <property type="entry name" value="NUDIX"/>
    <property type="match status" value="1"/>
</dbReference>
<evidence type="ECO:0000313" key="2">
    <source>
        <dbReference type="EMBL" id="OGI68467.1"/>
    </source>
</evidence>
<sequence length="191" mass="22145">MQSKNQKIVYQGKMIEIVHETLFPNGKEIVLEKGRRAPGVRLIIETPDGEFLISKEERFGLGIDFRLPGGKVFDSLIEYNDFLVKQKDPKNQKEILEKVKVAVIREGMEEVGVKPIEMEFFCISKCGGSFEWDLYYFVIKKYEQVGQKLEEHEKIEVKKISKDELKELALSGKMKEDRSVAVILKYLNKKL</sequence>
<comment type="caution">
    <text evidence="2">The sequence shown here is derived from an EMBL/GenBank/DDBJ whole genome shotgun (WGS) entry which is preliminary data.</text>
</comment>
<dbReference type="Proteomes" id="UP000178235">
    <property type="component" value="Unassembled WGS sequence"/>
</dbReference>
<gene>
    <name evidence="2" type="ORF">A2738_01115</name>
</gene>
<name>A0A1F6VFP7_9BACT</name>
<reference evidence="2 3" key="1">
    <citation type="journal article" date="2016" name="Nat. Commun.">
        <title>Thousands of microbial genomes shed light on interconnected biogeochemical processes in an aquifer system.</title>
        <authorList>
            <person name="Anantharaman K."/>
            <person name="Brown C.T."/>
            <person name="Hug L.A."/>
            <person name="Sharon I."/>
            <person name="Castelle C.J."/>
            <person name="Probst A.J."/>
            <person name="Thomas B.C."/>
            <person name="Singh A."/>
            <person name="Wilkins M.J."/>
            <person name="Karaoz U."/>
            <person name="Brodie E.L."/>
            <person name="Williams K.H."/>
            <person name="Hubbard S.S."/>
            <person name="Banfield J.F."/>
        </authorList>
    </citation>
    <scope>NUCLEOTIDE SEQUENCE [LARGE SCALE GENOMIC DNA]</scope>
</reference>
<dbReference type="EMBL" id="MFTS01000003">
    <property type="protein sequence ID" value="OGI68467.1"/>
    <property type="molecule type" value="Genomic_DNA"/>
</dbReference>
<dbReference type="Gene3D" id="3.90.79.10">
    <property type="entry name" value="Nucleoside Triphosphate Pyrophosphohydrolase"/>
    <property type="match status" value="1"/>
</dbReference>
<evidence type="ECO:0000313" key="3">
    <source>
        <dbReference type="Proteomes" id="UP000178235"/>
    </source>
</evidence>
<dbReference type="SUPFAM" id="SSF55811">
    <property type="entry name" value="Nudix"/>
    <property type="match status" value="1"/>
</dbReference>
<dbReference type="AlphaFoldDB" id="A0A1F6VFP7"/>